<sequence length="131" mass="13715">MQGNLKFLVPMLADDELLPEGPEGAARAAAHFPDLTEVTCLNEARVVHLVPDMLQHLTDPKSGKLSEQDAWQHAAQLLGDTFRPVDMGGMAVSYGVVPKAGAMVSPTMEAHTCSTLRGSSGAAVGGYAALT</sequence>
<name>A0AAW1Q8P5_9CHLO</name>
<organism evidence="1 2">
    <name type="scientific">[Myrmecia] bisecta</name>
    <dbReference type="NCBI Taxonomy" id="41462"/>
    <lineage>
        <taxon>Eukaryota</taxon>
        <taxon>Viridiplantae</taxon>
        <taxon>Chlorophyta</taxon>
        <taxon>core chlorophytes</taxon>
        <taxon>Trebouxiophyceae</taxon>
        <taxon>Trebouxiales</taxon>
        <taxon>Trebouxiaceae</taxon>
        <taxon>Myrmecia</taxon>
    </lineage>
</organism>
<comment type="caution">
    <text evidence="1">The sequence shown here is derived from an EMBL/GenBank/DDBJ whole genome shotgun (WGS) entry which is preliminary data.</text>
</comment>
<dbReference type="AlphaFoldDB" id="A0AAW1Q8P5"/>
<accession>A0AAW1Q8P5</accession>
<evidence type="ECO:0000313" key="1">
    <source>
        <dbReference type="EMBL" id="KAK9816717.1"/>
    </source>
</evidence>
<dbReference type="Proteomes" id="UP001489004">
    <property type="component" value="Unassembled WGS sequence"/>
</dbReference>
<protein>
    <submittedName>
        <fullName evidence="1">Uncharacterized protein</fullName>
    </submittedName>
</protein>
<gene>
    <name evidence="1" type="ORF">WJX72_004128</name>
</gene>
<dbReference type="EMBL" id="JALJOR010000005">
    <property type="protein sequence ID" value="KAK9816717.1"/>
    <property type="molecule type" value="Genomic_DNA"/>
</dbReference>
<proteinExistence type="predicted"/>
<evidence type="ECO:0000313" key="2">
    <source>
        <dbReference type="Proteomes" id="UP001489004"/>
    </source>
</evidence>
<reference evidence="1 2" key="1">
    <citation type="journal article" date="2024" name="Nat. Commun.">
        <title>Phylogenomics reveals the evolutionary origins of lichenization in chlorophyte algae.</title>
        <authorList>
            <person name="Puginier C."/>
            <person name="Libourel C."/>
            <person name="Otte J."/>
            <person name="Skaloud P."/>
            <person name="Haon M."/>
            <person name="Grisel S."/>
            <person name="Petersen M."/>
            <person name="Berrin J.G."/>
            <person name="Delaux P.M."/>
            <person name="Dal Grande F."/>
            <person name="Keller J."/>
        </authorList>
    </citation>
    <scope>NUCLEOTIDE SEQUENCE [LARGE SCALE GENOMIC DNA]</scope>
    <source>
        <strain evidence="1 2">SAG 2043</strain>
    </source>
</reference>
<keyword evidence="2" id="KW-1185">Reference proteome</keyword>